<evidence type="ECO:0000313" key="2">
    <source>
        <dbReference type="EMBL" id="NDL67538.1"/>
    </source>
</evidence>
<proteinExistence type="predicted"/>
<name>A0A7X5HVP9_9FIRM</name>
<gene>
    <name evidence="2" type="ORF">GXN74_07245</name>
</gene>
<keyword evidence="3" id="KW-1185">Reference proteome</keyword>
<comment type="caution">
    <text evidence="2">The sequence shown here is derived from an EMBL/GenBank/DDBJ whole genome shotgun (WGS) entry which is preliminary data.</text>
</comment>
<organism evidence="2 3">
    <name type="scientific">Anaerotalea alkaliphila</name>
    <dbReference type="NCBI Taxonomy" id="2662126"/>
    <lineage>
        <taxon>Bacteria</taxon>
        <taxon>Bacillati</taxon>
        <taxon>Bacillota</taxon>
        <taxon>Clostridia</taxon>
        <taxon>Eubacteriales</taxon>
        <taxon>Anaerotalea</taxon>
    </lineage>
</organism>
<feature type="transmembrane region" description="Helical" evidence="1">
    <location>
        <begin position="62"/>
        <end position="82"/>
    </location>
</feature>
<dbReference type="EMBL" id="JAAEEH010000016">
    <property type="protein sequence ID" value="NDL67538.1"/>
    <property type="molecule type" value="Genomic_DNA"/>
</dbReference>
<accession>A0A7X5HVP9</accession>
<protein>
    <submittedName>
        <fullName evidence="2">Uncharacterized protein</fullName>
    </submittedName>
</protein>
<keyword evidence="1" id="KW-0812">Transmembrane</keyword>
<keyword evidence="1" id="KW-1133">Transmembrane helix</keyword>
<evidence type="ECO:0000313" key="3">
    <source>
        <dbReference type="Proteomes" id="UP000461585"/>
    </source>
</evidence>
<evidence type="ECO:0000256" key="1">
    <source>
        <dbReference type="SAM" id="Phobius"/>
    </source>
</evidence>
<feature type="transmembrane region" description="Helical" evidence="1">
    <location>
        <begin position="88"/>
        <end position="105"/>
    </location>
</feature>
<dbReference type="Proteomes" id="UP000461585">
    <property type="component" value="Unassembled WGS sequence"/>
</dbReference>
<feature type="transmembrane region" description="Helical" evidence="1">
    <location>
        <begin position="38"/>
        <end position="55"/>
    </location>
</feature>
<dbReference type="RefSeq" id="WP_162370267.1">
    <property type="nucleotide sequence ID" value="NZ_JAAEEH010000016.1"/>
</dbReference>
<feature type="transmembrane region" description="Helical" evidence="1">
    <location>
        <begin position="117"/>
        <end position="135"/>
    </location>
</feature>
<reference evidence="2 3" key="1">
    <citation type="submission" date="2020-01" db="EMBL/GenBank/DDBJ databases">
        <title>Anaeroalcalibacter tamaniensis gen. nov., sp. nov., moderately halophilic strictly anaerobic fermenter bacterium from mud volcano of Taman peninsula.</title>
        <authorList>
            <person name="Frolova A."/>
            <person name="Merkel A.Y."/>
            <person name="Slobodkin A.I."/>
        </authorList>
    </citation>
    <scope>NUCLEOTIDE SEQUENCE [LARGE SCALE GENOMIC DNA]</scope>
    <source>
        <strain evidence="2 3">F-3ap</strain>
    </source>
</reference>
<keyword evidence="1" id="KW-0472">Membrane</keyword>
<sequence>MKKEMISVLALALISTLSLIRGFLHYIKGGMPDALQTLLSVACIIFWLAASYYYGKAGRRKFLIFAIFFWLFGLTIISLNYYTEGFLLMGYMTYVVVWLPMYGISRYFRSISLMAEPMITTVIVLLPTIFAYLLGRGSGPAAKA</sequence>
<dbReference type="AlphaFoldDB" id="A0A7X5HVP9"/>